<dbReference type="GO" id="GO:0005739">
    <property type="term" value="C:mitochondrion"/>
    <property type="evidence" value="ECO:0007669"/>
    <property type="project" value="GOC"/>
</dbReference>
<dbReference type="Gene3D" id="3.50.50.60">
    <property type="entry name" value="FAD/NAD(P)-binding domain"/>
    <property type="match status" value="1"/>
</dbReference>
<keyword evidence="6" id="KW-1185">Reference proteome</keyword>
<accession>A0A835L6B9</accession>
<evidence type="ECO:0000259" key="4">
    <source>
        <dbReference type="Pfam" id="PF01266"/>
    </source>
</evidence>
<sequence length="468" mass="52101">MISQFFRTVLRKKNNTGIRCYAKSNNPLEKTLNIIAKDIPSYFGSKDKSILYPEHTDVVIIGGGYIGSAIAYWLKKRASDGLSVVVLEKDFTYKNSQNCVSLGTLNQHFSLPENIELSKYSVDFLRNVNVNLGYDVDIQYTPTGALTLASEQYAQKLEQNVTILNELGIKNVLLTASDIKAKYPWINTDDVKLGCMAIEAEGTFNSWALLRSLVKKSREMGANYVNGEVVGFELEKQKDVLMEGVAPGGYERLNRVIYKAADQEEYSIKFAICILAAGSDSAHIARMAKIGTGDSILSIPLPIEERTSDIYSIEDIAVKTGLNTPLVTDTTGLWLMRSGLGSNLLCGTLPLMNDDTKNMSKTDYLENVIKPSLVNRFPMCKNVKLEIFNTDKYDCNTYDNSGIIGPHPYHNNLFLATGFGKLGCQHAPGIGRAIMELIIDSQYTTIDLTRFGFDRLLVDERSIEFNVY</sequence>
<dbReference type="PANTHER" id="PTHR13847">
    <property type="entry name" value="SARCOSINE DEHYDROGENASE-RELATED"/>
    <property type="match status" value="1"/>
</dbReference>
<dbReference type="Proteomes" id="UP000648187">
    <property type="component" value="Unassembled WGS sequence"/>
</dbReference>
<comment type="caution">
    <text evidence="5">The sequence shown here is derived from an EMBL/GenBank/DDBJ whole genome shotgun (WGS) entry which is preliminary data.</text>
</comment>
<proteinExistence type="predicted"/>
<evidence type="ECO:0000256" key="3">
    <source>
        <dbReference type="ARBA" id="ARBA00046185"/>
    </source>
</evidence>
<dbReference type="Pfam" id="PF01266">
    <property type="entry name" value="DAO"/>
    <property type="match status" value="1"/>
</dbReference>
<gene>
    <name evidence="5" type="ORF">HW555_009910</name>
</gene>
<dbReference type="Gene3D" id="3.30.9.10">
    <property type="entry name" value="D-Amino Acid Oxidase, subunit A, domain 2"/>
    <property type="match status" value="1"/>
</dbReference>
<dbReference type="GO" id="GO:0016491">
    <property type="term" value="F:oxidoreductase activity"/>
    <property type="evidence" value="ECO:0007669"/>
    <property type="project" value="UniProtKB-KW"/>
</dbReference>
<dbReference type="InterPro" id="IPR006076">
    <property type="entry name" value="FAD-dep_OxRdtase"/>
</dbReference>
<evidence type="ECO:0000313" key="5">
    <source>
        <dbReference type="EMBL" id="KAF9411253.1"/>
    </source>
</evidence>
<evidence type="ECO:0000256" key="1">
    <source>
        <dbReference type="ARBA" id="ARBA00023002"/>
    </source>
</evidence>
<dbReference type="AlphaFoldDB" id="A0A835L6B9"/>
<reference evidence="5" key="1">
    <citation type="submission" date="2020-08" db="EMBL/GenBank/DDBJ databases">
        <title>Spodoptera exigua strain:BAW_Kor-Di-RS1 Genome sequencing and assembly.</title>
        <authorList>
            <person name="Kim J."/>
            <person name="Nam H.Y."/>
            <person name="Kwon M."/>
            <person name="Choi J.H."/>
            <person name="Cho S.R."/>
            <person name="Kim G.-H."/>
        </authorList>
    </citation>
    <scope>NUCLEOTIDE SEQUENCE</scope>
    <source>
        <strain evidence="5">BAW_Kor-Di-RS1</strain>
        <tissue evidence="5">Whole-body</tissue>
    </source>
</reference>
<dbReference type="InterPro" id="IPR036188">
    <property type="entry name" value="FAD/NAD-bd_sf"/>
</dbReference>
<dbReference type="GO" id="GO:0032981">
    <property type="term" value="P:mitochondrial respiratory chain complex I assembly"/>
    <property type="evidence" value="ECO:0007669"/>
    <property type="project" value="TreeGrafter"/>
</dbReference>
<evidence type="ECO:0000256" key="2">
    <source>
        <dbReference type="ARBA" id="ARBA00039785"/>
    </source>
</evidence>
<dbReference type="PANTHER" id="PTHR13847:SF287">
    <property type="entry name" value="FAD-DEPENDENT OXIDOREDUCTASE DOMAIN-CONTAINING PROTEIN 1"/>
    <property type="match status" value="1"/>
</dbReference>
<organism evidence="5 6">
    <name type="scientific">Spodoptera exigua</name>
    <name type="common">Beet armyworm</name>
    <name type="synonym">Noctua fulgens</name>
    <dbReference type="NCBI Taxonomy" id="7107"/>
    <lineage>
        <taxon>Eukaryota</taxon>
        <taxon>Metazoa</taxon>
        <taxon>Ecdysozoa</taxon>
        <taxon>Arthropoda</taxon>
        <taxon>Hexapoda</taxon>
        <taxon>Insecta</taxon>
        <taxon>Pterygota</taxon>
        <taxon>Neoptera</taxon>
        <taxon>Endopterygota</taxon>
        <taxon>Lepidoptera</taxon>
        <taxon>Glossata</taxon>
        <taxon>Ditrysia</taxon>
        <taxon>Noctuoidea</taxon>
        <taxon>Noctuidae</taxon>
        <taxon>Amphipyrinae</taxon>
        <taxon>Spodoptera</taxon>
    </lineage>
</organism>
<comment type="function">
    <text evidence="3">Required for the assembly of the mitochondrial membrane respiratory chain NADH dehydrogenase (Complex I). Involved in mid-late stages of complex I assembly.</text>
</comment>
<feature type="domain" description="FAD dependent oxidoreductase" evidence="4">
    <location>
        <begin position="57"/>
        <end position="437"/>
    </location>
</feature>
<evidence type="ECO:0000313" key="6">
    <source>
        <dbReference type="Proteomes" id="UP000648187"/>
    </source>
</evidence>
<name>A0A835L6B9_SPOEX</name>
<dbReference type="SUPFAM" id="SSF51905">
    <property type="entry name" value="FAD/NAD(P)-binding domain"/>
    <property type="match status" value="1"/>
</dbReference>
<keyword evidence="1" id="KW-0560">Oxidoreductase</keyword>
<protein>
    <recommendedName>
        <fullName evidence="2">FAD-dependent oxidoreductase domain-containing protein 1</fullName>
    </recommendedName>
</protein>
<dbReference type="EMBL" id="JACKWZ010000231">
    <property type="protein sequence ID" value="KAF9411253.1"/>
    <property type="molecule type" value="Genomic_DNA"/>
</dbReference>